<feature type="region of interest" description="Disordered" evidence="1">
    <location>
        <begin position="47"/>
        <end position="103"/>
    </location>
</feature>
<organism evidence="4 5">
    <name type="scientific">Candidatus Wolfebacteria bacterium CG10_big_fil_rev_8_21_14_0_10_31_9</name>
    <dbReference type="NCBI Taxonomy" id="1975070"/>
    <lineage>
        <taxon>Bacteria</taxon>
        <taxon>Candidatus Wolfeibacteriota</taxon>
    </lineage>
</organism>
<dbReference type="Proteomes" id="UP000231602">
    <property type="component" value="Unassembled WGS sequence"/>
</dbReference>
<keyword evidence="2" id="KW-0812">Transmembrane</keyword>
<feature type="transmembrane region" description="Helical" evidence="2">
    <location>
        <begin position="12"/>
        <end position="36"/>
    </location>
</feature>
<dbReference type="InterPro" id="IPR021309">
    <property type="entry name" value="YgaP-like_TM"/>
</dbReference>
<dbReference type="EMBL" id="PCXV01000017">
    <property type="protein sequence ID" value="PIR44221.1"/>
    <property type="molecule type" value="Genomic_DNA"/>
</dbReference>
<evidence type="ECO:0000256" key="2">
    <source>
        <dbReference type="SAM" id="Phobius"/>
    </source>
</evidence>
<accession>A0A2H0RCG0</accession>
<reference evidence="4 5" key="1">
    <citation type="submission" date="2017-09" db="EMBL/GenBank/DDBJ databases">
        <title>Depth-based differentiation of microbial function through sediment-hosted aquifers and enrichment of novel symbionts in the deep terrestrial subsurface.</title>
        <authorList>
            <person name="Probst A.J."/>
            <person name="Ladd B."/>
            <person name="Jarett J.K."/>
            <person name="Geller-Mcgrath D.E."/>
            <person name="Sieber C.M."/>
            <person name="Emerson J.B."/>
            <person name="Anantharaman K."/>
            <person name="Thomas B.C."/>
            <person name="Malmstrom R."/>
            <person name="Stieglmeier M."/>
            <person name="Klingl A."/>
            <person name="Woyke T."/>
            <person name="Ryan C.M."/>
            <person name="Banfield J.F."/>
        </authorList>
    </citation>
    <scope>NUCLEOTIDE SEQUENCE [LARGE SCALE GENOMIC DNA]</scope>
    <source>
        <strain evidence="4">CG10_big_fil_rev_8_21_14_0_10_31_9</strain>
    </source>
</reference>
<sequence length="103" mass="11430">MFLYVGYTNFGAISIISYILGIEFSITTITGFCLIYKFLGISTKKTSVQTPTQQQEKPSQPAQFNQPTNQPNIEQLLPTNTQTNSPSSTPQNEQPKSPGWPTN</sequence>
<feature type="compositionally biased region" description="Low complexity" evidence="1">
    <location>
        <begin position="78"/>
        <end position="92"/>
    </location>
</feature>
<dbReference type="AlphaFoldDB" id="A0A2H0RCG0"/>
<comment type="caution">
    <text evidence="4">The sequence shown here is derived from an EMBL/GenBank/DDBJ whole genome shotgun (WGS) entry which is preliminary data.</text>
</comment>
<evidence type="ECO:0000313" key="5">
    <source>
        <dbReference type="Proteomes" id="UP000231602"/>
    </source>
</evidence>
<proteinExistence type="predicted"/>
<evidence type="ECO:0000259" key="3">
    <source>
        <dbReference type="Pfam" id="PF11127"/>
    </source>
</evidence>
<feature type="compositionally biased region" description="Polar residues" evidence="1">
    <location>
        <begin position="47"/>
        <end position="73"/>
    </location>
</feature>
<gene>
    <name evidence="4" type="ORF">COV23_00990</name>
</gene>
<keyword evidence="2" id="KW-1133">Transmembrane helix</keyword>
<dbReference type="Pfam" id="PF11127">
    <property type="entry name" value="YgaP-like_TM"/>
    <property type="match status" value="1"/>
</dbReference>
<keyword evidence="2" id="KW-0472">Membrane</keyword>
<evidence type="ECO:0000313" key="4">
    <source>
        <dbReference type="EMBL" id="PIR44221.1"/>
    </source>
</evidence>
<evidence type="ECO:0000256" key="1">
    <source>
        <dbReference type="SAM" id="MobiDB-lite"/>
    </source>
</evidence>
<feature type="domain" description="Inner membrane protein YgaP-like transmembrane" evidence="3">
    <location>
        <begin position="2"/>
        <end position="46"/>
    </location>
</feature>
<protein>
    <recommendedName>
        <fullName evidence="3">Inner membrane protein YgaP-like transmembrane domain-containing protein</fullName>
    </recommendedName>
</protein>
<name>A0A2H0RCG0_9BACT</name>